<dbReference type="OrthoDB" id="2423701at2759"/>
<dbReference type="InterPro" id="IPR019734">
    <property type="entry name" value="TPR_rpt"/>
</dbReference>
<dbReference type="GO" id="GO:0072380">
    <property type="term" value="C:TRC complex"/>
    <property type="evidence" value="ECO:0007669"/>
    <property type="project" value="TreeGrafter"/>
</dbReference>
<gene>
    <name evidence="4" type="ORF">MVEN_02126800</name>
</gene>
<dbReference type="PANTHER" id="PTHR45831:SF2">
    <property type="entry name" value="LD24721P"/>
    <property type="match status" value="1"/>
</dbReference>
<keyword evidence="1" id="KW-0677">Repeat</keyword>
<sequence length="548" mass="61604">MSAADLKAQGNALFEAKNFAEAEKKYTKAIEASDEVADCRGLAVLYANRAACRLSLKRYMDADADAKKATHLDPTYAKAYARLATAKDWLGNYPESTENWKRALDALPKTNLKPAEEVQKAQYEAGLKVATAALTNAKNRVIGEGAPDKGPFIIRDAKGRMPWDLAAAIIPRLKIQRPTPSSPELYSSAWVIHGAYKDFMSGVSLMSHVYILDPISGKRAGMLGAVAELTNGIMRDSRVMHFPDGDFITKYNNQVAFEGKAYEAWTEGGPEVVIQAALEKQRKEGWKPTRQALSLTVRAWIMRGKMDSGLRQNHHVAVEFYKNCLHVIRTLREHWILESKEDRGVIFEKTFLFGVQQLYIDAIMQTYSTSDGAPELLEDLLKESDLLIREIDEALHQPRSQDPVDPGFLSSFYMYPKGQAYAMRGFYFNKMAMKSTTESVAFPLFRKAALEYLTAAKSYPEDDELHPYFLNVALGNMLNSCSFSTRETLDVMKRIRIAVPKAKEIWEHSALGATGVWKTFDNVAKQEQELRDMVAEGKYPLDTCLKMQ</sequence>
<evidence type="ECO:0000256" key="3">
    <source>
        <dbReference type="PROSITE-ProRule" id="PRU00339"/>
    </source>
</evidence>
<evidence type="ECO:0000313" key="5">
    <source>
        <dbReference type="Proteomes" id="UP000620124"/>
    </source>
</evidence>
<reference evidence="4" key="1">
    <citation type="submission" date="2020-05" db="EMBL/GenBank/DDBJ databases">
        <title>Mycena genomes resolve the evolution of fungal bioluminescence.</title>
        <authorList>
            <person name="Tsai I.J."/>
        </authorList>
    </citation>
    <scope>NUCLEOTIDE SEQUENCE</scope>
    <source>
        <strain evidence="4">CCC161011</strain>
    </source>
</reference>
<dbReference type="Proteomes" id="UP000620124">
    <property type="component" value="Unassembled WGS sequence"/>
</dbReference>
<keyword evidence="2 3" id="KW-0802">TPR repeat</keyword>
<dbReference type="InterPro" id="IPR047150">
    <property type="entry name" value="SGT"/>
</dbReference>
<dbReference type="AlphaFoldDB" id="A0A8H6XAD8"/>
<dbReference type="PANTHER" id="PTHR45831">
    <property type="entry name" value="LD24721P"/>
    <property type="match status" value="1"/>
</dbReference>
<keyword evidence="5" id="KW-1185">Reference proteome</keyword>
<dbReference type="GO" id="GO:0016020">
    <property type="term" value="C:membrane"/>
    <property type="evidence" value="ECO:0007669"/>
    <property type="project" value="TreeGrafter"/>
</dbReference>
<organism evidence="4 5">
    <name type="scientific">Mycena venus</name>
    <dbReference type="NCBI Taxonomy" id="2733690"/>
    <lineage>
        <taxon>Eukaryota</taxon>
        <taxon>Fungi</taxon>
        <taxon>Dikarya</taxon>
        <taxon>Basidiomycota</taxon>
        <taxon>Agaricomycotina</taxon>
        <taxon>Agaricomycetes</taxon>
        <taxon>Agaricomycetidae</taxon>
        <taxon>Agaricales</taxon>
        <taxon>Marasmiineae</taxon>
        <taxon>Mycenaceae</taxon>
        <taxon>Mycena</taxon>
    </lineage>
</organism>
<dbReference type="Gene3D" id="1.25.40.10">
    <property type="entry name" value="Tetratricopeptide repeat domain"/>
    <property type="match status" value="1"/>
</dbReference>
<comment type="caution">
    <text evidence="4">The sequence shown here is derived from an EMBL/GenBank/DDBJ whole genome shotgun (WGS) entry which is preliminary data.</text>
</comment>
<protein>
    <submittedName>
        <fullName evidence="4">TPR-like protein</fullName>
    </submittedName>
</protein>
<dbReference type="PROSITE" id="PS50005">
    <property type="entry name" value="TPR"/>
    <property type="match status" value="1"/>
</dbReference>
<evidence type="ECO:0000256" key="2">
    <source>
        <dbReference type="ARBA" id="ARBA00022803"/>
    </source>
</evidence>
<dbReference type="SUPFAM" id="SSF48452">
    <property type="entry name" value="TPR-like"/>
    <property type="match status" value="1"/>
</dbReference>
<dbReference type="GO" id="GO:0060090">
    <property type="term" value="F:molecular adaptor activity"/>
    <property type="evidence" value="ECO:0007669"/>
    <property type="project" value="TreeGrafter"/>
</dbReference>
<dbReference type="GO" id="GO:0006620">
    <property type="term" value="P:post-translational protein targeting to endoplasmic reticulum membrane"/>
    <property type="evidence" value="ECO:0007669"/>
    <property type="project" value="TreeGrafter"/>
</dbReference>
<dbReference type="SMART" id="SM00028">
    <property type="entry name" value="TPR"/>
    <property type="match status" value="3"/>
</dbReference>
<feature type="repeat" description="TPR" evidence="3">
    <location>
        <begin position="77"/>
        <end position="110"/>
    </location>
</feature>
<dbReference type="EMBL" id="JACAZI010000022">
    <property type="protein sequence ID" value="KAF7336905.1"/>
    <property type="molecule type" value="Genomic_DNA"/>
</dbReference>
<proteinExistence type="predicted"/>
<evidence type="ECO:0000313" key="4">
    <source>
        <dbReference type="EMBL" id="KAF7336905.1"/>
    </source>
</evidence>
<dbReference type="InterPro" id="IPR011990">
    <property type="entry name" value="TPR-like_helical_dom_sf"/>
</dbReference>
<name>A0A8H6XAD8_9AGAR</name>
<evidence type="ECO:0000256" key="1">
    <source>
        <dbReference type="ARBA" id="ARBA00022737"/>
    </source>
</evidence>
<accession>A0A8H6XAD8</accession>